<gene>
    <name evidence="1" type="ORF">SB6411_03151</name>
</gene>
<comment type="caution">
    <text evidence="1">The sequence shown here is derived from an EMBL/GenBank/DDBJ whole genome shotgun (WGS) entry which is preliminary data.</text>
</comment>
<organism evidence="1 2">
    <name type="scientific">Klebsiella spallanzanii</name>
    <dbReference type="NCBI Taxonomy" id="2587528"/>
    <lineage>
        <taxon>Bacteria</taxon>
        <taxon>Pseudomonadati</taxon>
        <taxon>Pseudomonadota</taxon>
        <taxon>Gammaproteobacteria</taxon>
        <taxon>Enterobacterales</taxon>
        <taxon>Enterobacteriaceae</taxon>
        <taxon>Klebsiella/Raoultella group</taxon>
        <taxon>Klebsiella</taxon>
    </lineage>
</organism>
<protein>
    <submittedName>
        <fullName evidence="1">Uncharacterized protein</fullName>
    </submittedName>
</protein>
<sequence>MYIPTFDNNSDSLRKSLSVVSVRYFPQSNVNIEHSDLRYDALMAGDTSGFEDKNESYILIRERDGDCMAINIICLHIESLRITIQTERALLSEENVRVFLSEVKILLLTEVINYQNTMFTKISDNTWHLASGLSHEVVTQHVIDGALKTIAYSDAAIFRIYDDKSDRLVPVAMTGFKNNYYDYIVGLHESISGKVFKSMQTAVLNSREEINRSFTASSSLRDEILKDNPLATSLICVPVYD</sequence>
<dbReference type="RefSeq" id="WP_142982534.1">
    <property type="nucleotide sequence ID" value="NZ_CABGGS010000044.1"/>
</dbReference>
<name>A0ABY6VJ55_9ENTR</name>
<dbReference type="Proteomes" id="UP000317652">
    <property type="component" value="Unassembled WGS sequence"/>
</dbReference>
<dbReference type="Gene3D" id="3.30.450.40">
    <property type="match status" value="1"/>
</dbReference>
<dbReference type="SUPFAM" id="SSF55781">
    <property type="entry name" value="GAF domain-like"/>
    <property type="match status" value="1"/>
</dbReference>
<dbReference type="InterPro" id="IPR029016">
    <property type="entry name" value="GAF-like_dom_sf"/>
</dbReference>
<accession>A0ABY6VJ55</accession>
<dbReference type="EMBL" id="CABGGS010000044">
    <property type="protein sequence ID" value="VUS84170.1"/>
    <property type="molecule type" value="Genomic_DNA"/>
</dbReference>
<reference evidence="1 2" key="1">
    <citation type="submission" date="2019-07" db="EMBL/GenBank/DDBJ databases">
        <authorList>
            <person name="Brisse S."/>
            <person name="Rodrigues C."/>
            <person name="Thorpe H."/>
        </authorList>
    </citation>
    <scope>NUCLEOTIDE SEQUENCE [LARGE SCALE GENOMIC DNA]</scope>
    <source>
        <strain evidence="1">SB6411</strain>
    </source>
</reference>
<evidence type="ECO:0000313" key="1">
    <source>
        <dbReference type="EMBL" id="VUS84170.1"/>
    </source>
</evidence>
<keyword evidence="2" id="KW-1185">Reference proteome</keyword>
<proteinExistence type="predicted"/>
<evidence type="ECO:0000313" key="2">
    <source>
        <dbReference type="Proteomes" id="UP000317652"/>
    </source>
</evidence>